<keyword evidence="15" id="KW-0863">Zinc-finger</keyword>
<dbReference type="InterPro" id="IPR012340">
    <property type="entry name" value="NA-bd_OB-fold"/>
</dbReference>
<comment type="similarity">
    <text evidence="3">Belongs to the protein kinase superfamily. Ser/Thr protein kinase family.</text>
</comment>
<keyword evidence="14" id="KW-0547">Nucleotide-binding</keyword>
<dbReference type="SUPFAM" id="SSF56112">
    <property type="entry name" value="Protein kinase-like (PK-like)"/>
    <property type="match status" value="1"/>
</dbReference>
<accession>A0A3P6DDG0</accession>
<comment type="catalytic activity">
    <reaction evidence="24">
        <text>L-seryl-[protein] + ATP = O-phospho-L-seryl-[protein] + ADP + H(+)</text>
        <dbReference type="Rhea" id="RHEA:17989"/>
        <dbReference type="Rhea" id="RHEA-COMP:9863"/>
        <dbReference type="Rhea" id="RHEA-COMP:11604"/>
        <dbReference type="ChEBI" id="CHEBI:15378"/>
        <dbReference type="ChEBI" id="CHEBI:29999"/>
        <dbReference type="ChEBI" id="CHEBI:30616"/>
        <dbReference type="ChEBI" id="CHEBI:83421"/>
        <dbReference type="ChEBI" id="CHEBI:456216"/>
        <dbReference type="EC" id="2.7.11.1"/>
    </reaction>
</comment>
<keyword evidence="7" id="KW-0597">Phosphoprotein</keyword>
<dbReference type="GO" id="GO:0042277">
    <property type="term" value="F:peptide binding"/>
    <property type="evidence" value="ECO:0007669"/>
    <property type="project" value="UniProtKB-ARBA"/>
</dbReference>
<dbReference type="InterPro" id="IPR003591">
    <property type="entry name" value="Leu-rich_rpt_typical-subtyp"/>
</dbReference>
<evidence type="ECO:0000256" key="21">
    <source>
        <dbReference type="ARBA" id="ARBA00023170"/>
    </source>
</evidence>
<evidence type="ECO:0000256" key="24">
    <source>
        <dbReference type="ARBA" id="ARBA00048679"/>
    </source>
</evidence>
<dbReference type="SMART" id="SM00220">
    <property type="entry name" value="S_TKc"/>
    <property type="match status" value="1"/>
</dbReference>
<dbReference type="GO" id="GO:0008270">
    <property type="term" value="F:zinc ion binding"/>
    <property type="evidence" value="ECO:0007669"/>
    <property type="project" value="UniProtKB-KW"/>
</dbReference>
<dbReference type="FunFam" id="3.30.200.20:FF:000642">
    <property type="entry name" value="Putative LRR receptor-like serine/threonine-protein kinase"/>
    <property type="match status" value="1"/>
</dbReference>
<evidence type="ECO:0000256" key="18">
    <source>
        <dbReference type="ARBA" id="ARBA00022989"/>
    </source>
</evidence>
<feature type="signal peptide" evidence="26">
    <location>
        <begin position="1"/>
        <end position="22"/>
    </location>
</feature>
<feature type="compositionally biased region" description="Basic and acidic residues" evidence="25">
    <location>
        <begin position="968"/>
        <end position="981"/>
    </location>
</feature>
<evidence type="ECO:0000256" key="1">
    <source>
        <dbReference type="ARBA" id="ARBA00004251"/>
    </source>
</evidence>
<evidence type="ECO:0000259" key="27">
    <source>
        <dbReference type="PROSITE" id="PS50011"/>
    </source>
</evidence>
<dbReference type="InterPro" id="IPR011009">
    <property type="entry name" value="Kinase-like_dom_sf"/>
</dbReference>
<evidence type="ECO:0000256" key="6">
    <source>
        <dbReference type="ARBA" id="ARBA00022475"/>
    </source>
</evidence>
<feature type="chain" id="PRO_5018268584" description="non-specific serine/threonine protein kinase" evidence="26">
    <location>
        <begin position="23"/>
        <end position="1588"/>
    </location>
</feature>
<evidence type="ECO:0000256" key="19">
    <source>
        <dbReference type="ARBA" id="ARBA00023125"/>
    </source>
</evidence>
<dbReference type="EMBL" id="LR031874">
    <property type="protein sequence ID" value="VDD21331.1"/>
    <property type="molecule type" value="Genomic_DNA"/>
</dbReference>
<evidence type="ECO:0000256" key="10">
    <source>
        <dbReference type="ARBA" id="ARBA00022692"/>
    </source>
</evidence>
<keyword evidence="16" id="KW-0862">Zinc</keyword>
<dbReference type="SMART" id="SM00369">
    <property type="entry name" value="LRR_TYP"/>
    <property type="match status" value="8"/>
</dbReference>
<comment type="subcellular location">
    <subcellularLocation>
        <location evidence="1">Cell membrane</location>
        <topology evidence="1">Single-pass type I membrane protein</topology>
    </subcellularLocation>
</comment>
<dbReference type="PROSITE" id="PS00108">
    <property type="entry name" value="PROTEIN_KINASE_ST"/>
    <property type="match status" value="1"/>
</dbReference>
<keyword evidence="20" id="KW-0472">Membrane</keyword>
<evidence type="ECO:0000256" key="26">
    <source>
        <dbReference type="SAM" id="SignalP"/>
    </source>
</evidence>
<evidence type="ECO:0000256" key="23">
    <source>
        <dbReference type="ARBA" id="ARBA00047899"/>
    </source>
</evidence>
<evidence type="ECO:0000256" key="22">
    <source>
        <dbReference type="ARBA" id="ARBA00023180"/>
    </source>
</evidence>
<evidence type="ECO:0000313" key="28">
    <source>
        <dbReference type="EMBL" id="VDD21331.1"/>
    </source>
</evidence>
<feature type="compositionally biased region" description="Basic and acidic residues" evidence="25">
    <location>
        <begin position="1557"/>
        <end position="1580"/>
    </location>
</feature>
<dbReference type="InterPro" id="IPR013210">
    <property type="entry name" value="LRR_N_plant-typ"/>
</dbReference>
<dbReference type="Gene3D" id="3.30.200.20">
    <property type="entry name" value="Phosphorylase Kinase, domain 1"/>
    <property type="match status" value="1"/>
</dbReference>
<dbReference type="FunFam" id="3.80.10.10:FF:000041">
    <property type="entry name" value="LRR receptor-like serine/threonine-protein kinase ERECTA"/>
    <property type="match status" value="1"/>
</dbReference>
<evidence type="ECO:0000256" key="13">
    <source>
        <dbReference type="ARBA" id="ARBA00022737"/>
    </source>
</evidence>
<dbReference type="EC" id="2.7.11.1" evidence="5"/>
<evidence type="ECO:0000256" key="9">
    <source>
        <dbReference type="ARBA" id="ARBA00022679"/>
    </source>
</evidence>
<evidence type="ECO:0000256" key="2">
    <source>
        <dbReference type="ARBA" id="ARBA00005690"/>
    </source>
</evidence>
<dbReference type="GO" id="GO:0005886">
    <property type="term" value="C:plasma membrane"/>
    <property type="evidence" value="ECO:0007669"/>
    <property type="project" value="UniProtKB-SubCell"/>
</dbReference>
<dbReference type="SUPFAM" id="SSF50249">
    <property type="entry name" value="Nucleic acid-binding proteins"/>
    <property type="match status" value="1"/>
</dbReference>
<comment type="catalytic activity">
    <reaction evidence="23">
        <text>L-threonyl-[protein] + ATP = O-phospho-L-threonyl-[protein] + ADP + H(+)</text>
        <dbReference type="Rhea" id="RHEA:46608"/>
        <dbReference type="Rhea" id="RHEA-COMP:11060"/>
        <dbReference type="Rhea" id="RHEA-COMP:11605"/>
        <dbReference type="ChEBI" id="CHEBI:15378"/>
        <dbReference type="ChEBI" id="CHEBI:30013"/>
        <dbReference type="ChEBI" id="CHEBI:30616"/>
        <dbReference type="ChEBI" id="CHEBI:61977"/>
        <dbReference type="ChEBI" id="CHEBI:456216"/>
        <dbReference type="EC" id="2.7.11.1"/>
    </reaction>
</comment>
<evidence type="ECO:0000256" key="5">
    <source>
        <dbReference type="ARBA" id="ARBA00012513"/>
    </source>
</evidence>
<keyword evidence="19" id="KW-0238">DNA-binding</keyword>
<reference evidence="28" key="1">
    <citation type="submission" date="2018-11" db="EMBL/GenBank/DDBJ databases">
        <authorList>
            <consortium name="Genoscope - CEA"/>
            <person name="William W."/>
        </authorList>
    </citation>
    <scope>NUCLEOTIDE SEQUENCE</scope>
</reference>
<keyword evidence="9" id="KW-0808">Transferase</keyword>
<evidence type="ECO:0000256" key="11">
    <source>
        <dbReference type="ARBA" id="ARBA00022723"/>
    </source>
</evidence>
<keyword evidence="13" id="KW-0677">Repeat</keyword>
<dbReference type="FunFam" id="3.80.10.10:FF:001157">
    <property type="entry name" value="Leucine-rich receptor-like protein kinase family protein"/>
    <property type="match status" value="1"/>
</dbReference>
<evidence type="ECO:0000256" key="25">
    <source>
        <dbReference type="SAM" id="MobiDB-lite"/>
    </source>
</evidence>
<keyword evidence="8" id="KW-0433">Leucine-rich repeat</keyword>
<evidence type="ECO:0000256" key="17">
    <source>
        <dbReference type="ARBA" id="ARBA00022840"/>
    </source>
</evidence>
<keyword evidence="6" id="KW-1003">Cell membrane</keyword>
<dbReference type="Gene3D" id="3.80.10.10">
    <property type="entry name" value="Ribonuclease Inhibitor"/>
    <property type="match status" value="7"/>
</dbReference>
<dbReference type="Gene3D" id="1.10.510.10">
    <property type="entry name" value="Transferase(Phosphotransferase) domain 1"/>
    <property type="match status" value="1"/>
</dbReference>
<dbReference type="FunFam" id="3.80.10.10:FF:000270">
    <property type="entry name" value="Putative LRR receptor-like serine/threonine-protein kinase"/>
    <property type="match status" value="1"/>
</dbReference>
<feature type="domain" description="Protein kinase" evidence="27">
    <location>
        <begin position="758"/>
        <end position="1063"/>
    </location>
</feature>
<evidence type="ECO:0000256" key="4">
    <source>
        <dbReference type="ARBA" id="ARBA00009592"/>
    </source>
</evidence>
<dbReference type="Pfam" id="PF08646">
    <property type="entry name" value="Rep_fac-A_C"/>
    <property type="match status" value="1"/>
</dbReference>
<feature type="region of interest" description="Disordered" evidence="25">
    <location>
        <begin position="909"/>
        <end position="929"/>
    </location>
</feature>
<dbReference type="CDD" id="cd04480">
    <property type="entry name" value="RPA1_DBD_A_like"/>
    <property type="match status" value="1"/>
</dbReference>
<keyword evidence="22" id="KW-0325">Glycoprotein</keyword>
<gene>
    <name evidence="28" type="ORF">BOLC2T07675H</name>
</gene>
<evidence type="ECO:0000256" key="7">
    <source>
        <dbReference type="ARBA" id="ARBA00022553"/>
    </source>
</evidence>
<dbReference type="Pfam" id="PF08263">
    <property type="entry name" value="LRRNT_2"/>
    <property type="match status" value="1"/>
</dbReference>
<evidence type="ECO:0000256" key="14">
    <source>
        <dbReference type="ARBA" id="ARBA00022741"/>
    </source>
</evidence>
<dbReference type="Pfam" id="PF00560">
    <property type="entry name" value="LRR_1"/>
    <property type="match status" value="11"/>
</dbReference>
<feature type="compositionally biased region" description="Polar residues" evidence="25">
    <location>
        <begin position="909"/>
        <end position="920"/>
    </location>
</feature>
<dbReference type="FunFam" id="3.80.10.10:FF:001034">
    <property type="entry name" value="Leucine-rich receptor-like protein kinase family protein"/>
    <property type="match status" value="1"/>
</dbReference>
<dbReference type="InterPro" id="IPR055414">
    <property type="entry name" value="LRR_R13L4/SHOC2-like"/>
</dbReference>
<dbReference type="InterPro" id="IPR013955">
    <property type="entry name" value="Rep_factor-A_C"/>
</dbReference>
<organism evidence="28">
    <name type="scientific">Brassica oleracea</name>
    <name type="common">Wild cabbage</name>
    <dbReference type="NCBI Taxonomy" id="3712"/>
    <lineage>
        <taxon>Eukaryota</taxon>
        <taxon>Viridiplantae</taxon>
        <taxon>Streptophyta</taxon>
        <taxon>Embryophyta</taxon>
        <taxon>Tracheophyta</taxon>
        <taxon>Spermatophyta</taxon>
        <taxon>Magnoliopsida</taxon>
        <taxon>eudicotyledons</taxon>
        <taxon>Gunneridae</taxon>
        <taxon>Pentapetalae</taxon>
        <taxon>rosids</taxon>
        <taxon>malvids</taxon>
        <taxon>Brassicales</taxon>
        <taxon>Brassicaceae</taxon>
        <taxon>Brassiceae</taxon>
        <taxon>Brassica</taxon>
    </lineage>
</organism>
<name>A0A3P6DDG0_BRAOL</name>
<dbReference type="PANTHER" id="PTHR48052:SF59">
    <property type="entry name" value="PROTEIN KINASE DOMAIN-CONTAINING PROTEIN"/>
    <property type="match status" value="1"/>
</dbReference>
<dbReference type="Pfam" id="PF00069">
    <property type="entry name" value="Pkinase"/>
    <property type="match status" value="1"/>
</dbReference>
<dbReference type="InterPro" id="IPR001611">
    <property type="entry name" value="Leu-rich_rpt"/>
</dbReference>
<keyword evidence="18" id="KW-1133">Transmembrane helix</keyword>
<evidence type="ECO:0000256" key="8">
    <source>
        <dbReference type="ARBA" id="ARBA00022614"/>
    </source>
</evidence>
<dbReference type="InterPro" id="IPR000719">
    <property type="entry name" value="Prot_kinase_dom"/>
</dbReference>
<comment type="similarity">
    <text evidence="4">Belongs to the RLP family.</text>
</comment>
<keyword evidence="11" id="KW-0479">Metal-binding</keyword>
<keyword evidence="10" id="KW-0812">Transmembrane</keyword>
<dbReference type="InterPro" id="IPR008271">
    <property type="entry name" value="Ser/Thr_kinase_AS"/>
</dbReference>
<feature type="region of interest" description="Disordered" evidence="25">
    <location>
        <begin position="943"/>
        <end position="1013"/>
    </location>
</feature>
<keyword evidence="17" id="KW-0067">ATP-binding</keyword>
<evidence type="ECO:0000256" key="3">
    <source>
        <dbReference type="ARBA" id="ARBA00008684"/>
    </source>
</evidence>
<keyword evidence="12 26" id="KW-0732">Signal</keyword>
<dbReference type="GO" id="GO:0005524">
    <property type="term" value="F:ATP binding"/>
    <property type="evidence" value="ECO:0007669"/>
    <property type="project" value="UniProtKB-KW"/>
</dbReference>
<proteinExistence type="inferred from homology"/>
<dbReference type="SUPFAM" id="SSF52058">
    <property type="entry name" value="L domain-like"/>
    <property type="match status" value="3"/>
</dbReference>
<dbReference type="GO" id="GO:0003677">
    <property type="term" value="F:DNA binding"/>
    <property type="evidence" value="ECO:0007669"/>
    <property type="project" value="UniProtKB-KW"/>
</dbReference>
<dbReference type="FunFam" id="3.80.10.10:FF:000416">
    <property type="entry name" value="Probable leucine-rich repeat receptor-like protein kinase At5g63930"/>
    <property type="match status" value="1"/>
</dbReference>
<dbReference type="PANTHER" id="PTHR48052">
    <property type="entry name" value="UNNAMED PRODUCT"/>
    <property type="match status" value="1"/>
</dbReference>
<dbReference type="InterPro" id="IPR047192">
    <property type="entry name" value="Euk_RPA1_DBD_C"/>
</dbReference>
<evidence type="ECO:0000256" key="12">
    <source>
        <dbReference type="ARBA" id="ARBA00022729"/>
    </source>
</evidence>
<keyword evidence="21" id="KW-0675">Receptor</keyword>
<evidence type="ECO:0000256" key="15">
    <source>
        <dbReference type="ARBA" id="ARBA00022771"/>
    </source>
</evidence>
<dbReference type="Gene3D" id="2.40.50.140">
    <property type="entry name" value="Nucleic acid-binding proteins"/>
    <property type="match status" value="1"/>
</dbReference>
<protein>
    <recommendedName>
        <fullName evidence="5">non-specific serine/threonine protein kinase</fullName>
        <ecNumber evidence="5">2.7.11.1</ecNumber>
    </recommendedName>
</protein>
<dbReference type="PROSITE" id="PS50011">
    <property type="entry name" value="PROTEIN_KINASE_DOM"/>
    <property type="match status" value="1"/>
</dbReference>
<feature type="compositionally biased region" description="Polar residues" evidence="25">
    <location>
        <begin position="982"/>
        <end position="994"/>
    </location>
</feature>
<dbReference type="InterPro" id="IPR032675">
    <property type="entry name" value="LRR_dom_sf"/>
</dbReference>
<dbReference type="CDD" id="cd04476">
    <property type="entry name" value="RPA1_DBD_C"/>
    <property type="match status" value="1"/>
</dbReference>
<dbReference type="Pfam" id="PF23598">
    <property type="entry name" value="LRR_14"/>
    <property type="match status" value="1"/>
</dbReference>
<evidence type="ECO:0000256" key="16">
    <source>
        <dbReference type="ARBA" id="ARBA00022833"/>
    </source>
</evidence>
<dbReference type="GO" id="GO:0004674">
    <property type="term" value="F:protein serine/threonine kinase activity"/>
    <property type="evidence" value="ECO:0007669"/>
    <property type="project" value="UniProtKB-EC"/>
</dbReference>
<feature type="region of interest" description="Disordered" evidence="25">
    <location>
        <begin position="1538"/>
        <end position="1588"/>
    </location>
</feature>
<comment type="similarity">
    <text evidence="2">Belongs to the replication factor A protein 1 family.</text>
</comment>
<evidence type="ECO:0000256" key="20">
    <source>
        <dbReference type="ARBA" id="ARBA00023136"/>
    </source>
</evidence>
<sequence>MSRNPRFCFFLFLFLNSSVFFSIPCFSIDEQGQALLSWKSQLNISGNALSSWNAAASNPCKWVGIKCNARGQVSEIQLQVMDFQSPLPATDLRRLKSLSSLSLTSVNLTGSIPKELGDLPELEVLDLADNSLSGEIPVEIFKLKKLKTLSLNTNNLEGVIPSELGNLTSLVELTLFDNKLGGEIPKSIGELKNLEIFRAGGNKNLRGELPWEIGNCEGLVTLGLAETSLSGKLPASIGNLKHVRTIALYTSLLSGPIPDEIGNCTELRNLYLYQNSISGSIPTALGRLEKLQSLLLWQNNLVGKIPNELGNCPELFLIDLSENLLTGNIPRNLGSLLSLQELQLSVNQLSGTIPEELANCTKLTHLEIDNNRISGEIPPLIGELTSLTMFFAWSNQLTGNIPESLSQCEELQAIDLSYNGLTGSIPSGIFELRNLTKLLLLYNDLSGLIPPEIGNCTNLYRLRLNGNRITGNIPGEIGNLKNLNFIDISENRLMGNIPPVISGCVSLEFVDLHSNGLTGLIPGTLPKSLQLIDFSGNSLTGSLPSGIGSLTELTKLNLAKNRLSGEIPKEISSCRSLQLLNLGDNSFTGEIPDELGRITTLAISLNLSCNSFTGELPPRFSSLVNLGSLDISHNKLAGNLNVLAYLQNLVSLNISFNDFSGELPNTLFFKKLPLSVLESNTGLFISARPNNETQTRHRSAVRLTMSILVAASVVLVLMAVYTLVKAQRVAGKTEELDTWEVTLYQKLDFSIDDIVKNLTSANVIETGSSGVVYRVTIPSGETLAVKKMWSKEETGAFNSEINALGSIRHRNIIRLLGWCSNKNVKLLFYDYLPNGSLSSLLHGAGKGRGGRADWEARYDVVLGVAHALAYLHHDCLPPILHGDVKAMNVLLGSQFEPYLADFGLAKTVNTDGDSSQSSNRPPLAGSYGYMAPEHASMQRITEKSVNRKASIGSGSTGRCTFGSMGERSSSREKGSRRDSRPETTWTSRSNNSRDAPNVSGRIPLRGKWQPHPLPPEKIVTPRAIYADAEVTRLSPLPLRLLSSPLPLRLLPVKPFRLSSNPFINTPQSISSLWFRFISLFSSFFIYCSLSCVQIKTLKTLKPRSMAMKPNGKSIVSSDYDDKVMFFKDVSLSHHESQLRFRLIHFLEAWNPLKKTLTVLEMLLIDEHGTVIQGFISLGRIEKYLPEMKRGSVYKLNNFYGSRNKSVFRFHSYEEFQANCDLKGDFYGIRTYYSRLLDFIDLLSTLNYLFGVILLTLLMNNGIDVVGHMKLVNGESIIEAPVLDEVEIAKARRLLIHAARDFCKKFKSHEKTPTVLLVTTVNTKTLEGTLALTSMSSSRVFMDYDVQPTIDYFVWLGSNPGIAEQVNAKVVTKRETMTIWEVFSYIKQESAKDAFFECMATIDDVMHGSAWYYIACSGCHTKVTKGPTSMICTNNKCGKVNVAGVAHYRSKISVYDNSEQAFFVLLGDAGRELTGKPASELVRSYFEANGSQEDNHEAPVPEALICTIGQRHKFCVKVAEHNLSGKTRSLTVTKILPLDTPPATVSSEGNHTTAPSEETFKSRMDSAEGSKRTCDSNEIEKAKRHRCGN</sequence>
<feature type="compositionally biased region" description="Polar residues" evidence="25">
    <location>
        <begin position="1542"/>
        <end position="1555"/>
    </location>
</feature>